<dbReference type="RefSeq" id="WP_341672165.1">
    <property type="nucleotide sequence ID" value="NZ_JBBYHV010000001.1"/>
</dbReference>
<dbReference type="PANTHER" id="PTHR36922">
    <property type="entry name" value="BLL2446 PROTEIN"/>
    <property type="match status" value="1"/>
</dbReference>
<dbReference type="Proteomes" id="UP001497045">
    <property type="component" value="Unassembled WGS sequence"/>
</dbReference>
<dbReference type="InterPro" id="IPR018531">
    <property type="entry name" value="DUF1993"/>
</dbReference>
<dbReference type="Pfam" id="PF09351">
    <property type="entry name" value="DUF1993"/>
    <property type="match status" value="1"/>
</dbReference>
<protein>
    <submittedName>
        <fullName evidence="1">DUF1993 domain-containing protein</fullName>
    </submittedName>
</protein>
<reference evidence="1 2" key="1">
    <citation type="submission" date="2024-04" db="EMBL/GenBank/DDBJ databases">
        <title>Aurantiacibacter sp. DGU6 16S ribosomal RNA gene Genome sequencing and assembly.</title>
        <authorList>
            <person name="Park S."/>
        </authorList>
    </citation>
    <scope>NUCLEOTIDE SEQUENCE [LARGE SCALE GENOMIC DNA]</scope>
    <source>
        <strain evidence="1 2">DGU6</strain>
    </source>
</reference>
<keyword evidence="2" id="KW-1185">Reference proteome</keyword>
<dbReference type="InterPro" id="IPR034660">
    <property type="entry name" value="DinB/YfiT-like"/>
</dbReference>
<dbReference type="PANTHER" id="PTHR36922:SF1">
    <property type="entry name" value="DUF1993 DOMAIN-CONTAINING PROTEIN"/>
    <property type="match status" value="1"/>
</dbReference>
<organism evidence="1 2">
    <name type="scientific">Aurantiacibacter gilvus</name>
    <dbReference type="NCBI Taxonomy" id="3139141"/>
    <lineage>
        <taxon>Bacteria</taxon>
        <taxon>Pseudomonadati</taxon>
        <taxon>Pseudomonadota</taxon>
        <taxon>Alphaproteobacteria</taxon>
        <taxon>Sphingomonadales</taxon>
        <taxon>Erythrobacteraceae</taxon>
        <taxon>Aurantiacibacter</taxon>
    </lineage>
</organism>
<dbReference type="SUPFAM" id="SSF109854">
    <property type="entry name" value="DinB/YfiT-like putative metalloenzymes"/>
    <property type="match status" value="1"/>
</dbReference>
<proteinExistence type="predicted"/>
<comment type="caution">
    <text evidence="1">The sequence shown here is derived from an EMBL/GenBank/DDBJ whole genome shotgun (WGS) entry which is preliminary data.</text>
</comment>
<evidence type="ECO:0000313" key="2">
    <source>
        <dbReference type="Proteomes" id="UP001497045"/>
    </source>
</evidence>
<name>A0ABU9IB31_9SPHN</name>
<accession>A0ABU9IB31</accession>
<dbReference type="EMBL" id="JBBYHV010000001">
    <property type="protein sequence ID" value="MEL1249632.1"/>
    <property type="molecule type" value="Genomic_DNA"/>
</dbReference>
<sequence>MTFSLYDATVPVFLQSLHATHGWLAKVADVVASDENLSEAELIEAKLSADMFPLNRQLRACAMHSQGALEGCFKGVFSPDLSPHPETFVGLRERIAEAIAYLEALDRNAVEGLLDKPMRFEFRDTRWPFLAQDFLTGFSLPNFFFHTTTGYAILRHHGLPLGKRDYLGALPMQPEA</sequence>
<gene>
    <name evidence="1" type="ORF">AAEO60_02995</name>
</gene>
<dbReference type="Gene3D" id="1.20.120.450">
    <property type="entry name" value="dinb family like domain"/>
    <property type="match status" value="1"/>
</dbReference>
<evidence type="ECO:0000313" key="1">
    <source>
        <dbReference type="EMBL" id="MEL1249632.1"/>
    </source>
</evidence>